<dbReference type="EMBL" id="JAVHJS010000003">
    <property type="protein sequence ID" value="KAK2864097.1"/>
    <property type="molecule type" value="Genomic_DNA"/>
</dbReference>
<sequence length="890" mass="99499">MGCSPSKGKLSTAIYTHQDKALQSGSCESNCGWTEIKSQTETAIASGGQSLLQEENFIVQLQGKRITVCDSVSGSVDIGETNVHSQEKLLTIESKDKNDRRMKENEFKISKQRENLRKTVYMHSNLDLLQAQEVASAYMTHNIPKYESLLGLFEKATQTQLSLQPIVTLLTLQYEEINQVLDEIATEGEQMLEMHFNQVALPTAQNDVPLSPDIPEAERNSTEGSSDLLQHMLQDLIKKMRLIGDSVKRLGDTSLEETGKMGVKRDVELRLKQVLACVESYALRKLASEDSALHSEDSGIGVENEFHNGPVKCCSHQERSGSGASTQSSYGFPEGNLSCQACVNVDEDDDVDKDIDAENTNNDEEPKYEQSDLTDQKMFSWSQEDPSQYPLQVKQQINKKSNNRTFEWSKQKDRNIRRPKTADDISVSCQSKQTSIHLWGAQRSQSADCLCRTVKYDTVQGKNRFPNDNQKPEWTTKRKNPSQFYCFQNGNNDQFKLGLTPSLTAFAPVPPGKNAVKRLINTFSHGACDNSNQKPLIGTSRFRGKKKSFLPVLTNCRVGVSSIVNKNTNSHPLDVDVNSFPPPPPELLMDSFEKNEGHTSDEYGNETQNSRCYVSQSPGATMKTVAFLLSRDSISRDTLNILESCPNGQDTNDDSHLERDCDQTNEDEDKEKNEAIVLFQHSQTINQMCHSTDILANLGPGDWDNKMSLPDGVGEIVGMGNRDSDEREASNVYSSSYPQTTLPVSRAQLPPSSYSTCYRVPSPTPVNCQGETSRASFTYQIKRRTSRDSNDENGFITASSSKSFYDARSVFCHKNQSASQCVKPSCRSTLPRPWGESKISRERLQATCPPQTFRRSILFRPTLTDHQLLLSSVTDPHYQDSESTTLNNGR</sequence>
<name>A0AA88NUS5_TACVA</name>
<feature type="region of interest" description="Disordered" evidence="1">
    <location>
        <begin position="643"/>
        <end position="669"/>
    </location>
</feature>
<organism evidence="2 3">
    <name type="scientific">Tachysurus vachellii</name>
    <name type="common">Darkbarbel catfish</name>
    <name type="synonym">Pelteobagrus vachellii</name>
    <dbReference type="NCBI Taxonomy" id="175792"/>
    <lineage>
        <taxon>Eukaryota</taxon>
        <taxon>Metazoa</taxon>
        <taxon>Chordata</taxon>
        <taxon>Craniata</taxon>
        <taxon>Vertebrata</taxon>
        <taxon>Euteleostomi</taxon>
        <taxon>Actinopterygii</taxon>
        <taxon>Neopterygii</taxon>
        <taxon>Teleostei</taxon>
        <taxon>Ostariophysi</taxon>
        <taxon>Siluriformes</taxon>
        <taxon>Bagridae</taxon>
        <taxon>Tachysurus</taxon>
    </lineage>
</organism>
<dbReference type="Proteomes" id="UP001187315">
    <property type="component" value="Unassembled WGS sequence"/>
</dbReference>
<protein>
    <recommendedName>
        <fullName evidence="4">Photoreceptor cilium actin regulator</fullName>
    </recommendedName>
</protein>
<dbReference type="Pfam" id="PF15449">
    <property type="entry name" value="Retinal"/>
    <property type="match status" value="1"/>
</dbReference>
<feature type="region of interest" description="Disordered" evidence="1">
    <location>
        <begin position="352"/>
        <end position="373"/>
    </location>
</feature>
<comment type="caution">
    <text evidence="2">The sequence shown here is derived from an EMBL/GenBank/DDBJ whole genome shotgun (WGS) entry which is preliminary data.</text>
</comment>
<dbReference type="AlphaFoldDB" id="A0AA88NUS5"/>
<evidence type="ECO:0000313" key="3">
    <source>
        <dbReference type="Proteomes" id="UP001187315"/>
    </source>
</evidence>
<proteinExistence type="predicted"/>
<feature type="compositionally biased region" description="Acidic residues" evidence="1">
    <location>
        <begin position="352"/>
        <end position="363"/>
    </location>
</feature>
<evidence type="ECO:0008006" key="4">
    <source>
        <dbReference type="Google" id="ProtNLM"/>
    </source>
</evidence>
<keyword evidence="3" id="KW-1185">Reference proteome</keyword>
<evidence type="ECO:0000313" key="2">
    <source>
        <dbReference type="EMBL" id="KAK2864097.1"/>
    </source>
</evidence>
<accession>A0AA88NUS5</accession>
<gene>
    <name evidence="2" type="ORF">Q7C36_003251</name>
</gene>
<reference evidence="2" key="1">
    <citation type="submission" date="2023-08" db="EMBL/GenBank/DDBJ databases">
        <title>Pelteobagrus vachellii genome.</title>
        <authorList>
            <person name="Liu H."/>
        </authorList>
    </citation>
    <scope>NUCLEOTIDE SEQUENCE</scope>
    <source>
        <strain evidence="2">PRFRI_2022a</strain>
        <tissue evidence="2">Muscle</tissue>
    </source>
</reference>
<dbReference type="PANTHER" id="PTHR22017">
    <property type="entry name" value="PHOTORECEPTOR CILIUM ACTIN REGULATOR"/>
    <property type="match status" value="1"/>
</dbReference>
<feature type="compositionally biased region" description="Basic and acidic residues" evidence="1">
    <location>
        <begin position="653"/>
        <end position="662"/>
    </location>
</feature>
<evidence type="ECO:0000256" key="1">
    <source>
        <dbReference type="SAM" id="MobiDB-lite"/>
    </source>
</evidence>
<dbReference type="InterPro" id="IPR029352">
    <property type="entry name" value="PCARE"/>
</dbReference>
<dbReference type="PANTHER" id="PTHR22017:SF3">
    <property type="entry name" value="PHOTORECEPTOR CILIUM ACTIN REGULATOR 2"/>
    <property type="match status" value="1"/>
</dbReference>